<evidence type="ECO:0000256" key="9">
    <source>
        <dbReference type="PIRSR" id="PIRSR000102-3"/>
    </source>
</evidence>
<keyword evidence="7" id="KW-0963">Cytoplasm</keyword>
<proteinExistence type="inferred from homology"/>
<gene>
    <name evidence="12" type="primary">ldh_2</name>
    <name evidence="7" type="synonym">ldh</name>
    <name evidence="12" type="ORF">HRbin17_01006</name>
</gene>
<feature type="binding site" evidence="7">
    <location>
        <position position="11"/>
    </location>
    <ligand>
        <name>NAD(+)</name>
        <dbReference type="ChEBI" id="CHEBI:57540"/>
    </ligand>
</feature>
<feature type="binding site" evidence="7">
    <location>
        <begin position="76"/>
        <end position="77"/>
    </location>
    <ligand>
        <name>NAD(+)</name>
        <dbReference type="ChEBI" id="CHEBI:57540"/>
    </ligand>
</feature>
<protein>
    <recommendedName>
        <fullName evidence="3 7">L-lactate dehydrogenase</fullName>
        <shortName evidence="7">L-LDH</shortName>
        <ecNumber evidence="3 7">1.1.1.27</ecNumber>
    </recommendedName>
</protein>
<name>A0A2H5XBD0_9BACT</name>
<dbReference type="SUPFAM" id="SSF51735">
    <property type="entry name" value="NAD(P)-binding Rossmann-fold domains"/>
    <property type="match status" value="1"/>
</dbReference>
<organism evidence="12 13">
    <name type="scientific">Candidatus Fervidibacter japonicus</name>
    <dbReference type="NCBI Taxonomy" id="2035412"/>
    <lineage>
        <taxon>Bacteria</taxon>
        <taxon>Candidatus Fervidibacterota</taxon>
        <taxon>Candidatus Fervidibacter</taxon>
    </lineage>
</organism>
<comment type="activity regulation">
    <text evidence="7">Allosterically activated by fructose 1,6-bisphosphate (FBP).</text>
</comment>
<evidence type="ECO:0000256" key="8">
    <source>
        <dbReference type="PIRSR" id="PIRSR000102-1"/>
    </source>
</evidence>
<dbReference type="InterPro" id="IPR001557">
    <property type="entry name" value="L-lactate/malate_DH"/>
</dbReference>
<feature type="binding site" evidence="9">
    <location>
        <begin position="7"/>
        <end position="12"/>
    </location>
    <ligand>
        <name>NAD(+)</name>
        <dbReference type="ChEBI" id="CHEBI:57540"/>
    </ligand>
</feature>
<dbReference type="Pfam" id="PF00056">
    <property type="entry name" value="Ldh_1_N"/>
    <property type="match status" value="1"/>
</dbReference>
<dbReference type="NCBIfam" id="TIGR01771">
    <property type="entry name" value="L-LDH-NAD"/>
    <property type="match status" value="1"/>
</dbReference>
<dbReference type="InterPro" id="IPR022383">
    <property type="entry name" value="Lactate/malate_DH_C"/>
</dbReference>
<feature type="binding site" evidence="7">
    <location>
        <begin position="117"/>
        <end position="120"/>
    </location>
    <ligand>
        <name>substrate</name>
    </ligand>
</feature>
<dbReference type="GO" id="GO:0006089">
    <property type="term" value="P:lactate metabolic process"/>
    <property type="evidence" value="ECO:0007669"/>
    <property type="project" value="TreeGrafter"/>
</dbReference>
<sequence length="310" mass="33336">MKVGIVGSGLVGSTTAYALTLLGVVNEIVLIDLDRRLADAHAQDILHATPFAYPVTVRMGDYPDLHGAVVVVIAAGVAQRPGETRLQLLDRNAQVFRDIIPRILRHAAEAILLIVTNPVDVLTQVATRLSGLPPERVFGSGTVLDTARFRALLGEYLGVAPQSVHAYVLGEHGDSEVLCWSSATVAGIPLLTFAEHIGRPLPVEMRQHIDDGVRQAAYRIIEGKGATYFGIGAAIARLTRAILHDERAVFTVTALNEEVEGVREVALSLPRIIGRTGIVATLHPQLSDDERAALHRSAEILKQAATQLGY</sequence>
<dbReference type="UniPathway" id="UPA00554">
    <property type="reaction ID" value="UER00611"/>
</dbReference>
<comment type="caution">
    <text evidence="12">The sequence shown here is derived from an EMBL/GenBank/DDBJ whole genome shotgun (WGS) entry which is preliminary data.</text>
</comment>
<evidence type="ECO:0000259" key="10">
    <source>
        <dbReference type="Pfam" id="PF00056"/>
    </source>
</evidence>
<keyword evidence="4 7" id="KW-0560">Oxidoreductase</keyword>
<dbReference type="Gene3D" id="3.90.110.10">
    <property type="entry name" value="Lactate dehydrogenase/glycoside hydrolase, family 4, C-terminal"/>
    <property type="match status" value="1"/>
</dbReference>
<feature type="binding site" evidence="7">
    <location>
        <position position="227"/>
    </location>
    <ligand>
        <name>substrate</name>
    </ligand>
</feature>
<feature type="binding site" evidence="7">
    <location>
        <position position="79"/>
    </location>
    <ligand>
        <name>substrate</name>
    </ligand>
</feature>
<dbReference type="Proteomes" id="UP000236173">
    <property type="component" value="Unassembled WGS sequence"/>
</dbReference>
<feature type="modified residue" description="Phosphotyrosine" evidence="7">
    <location>
        <position position="218"/>
    </location>
</feature>
<dbReference type="EC" id="1.1.1.27" evidence="3 7"/>
<dbReference type="PIRSF" id="PIRSF000102">
    <property type="entry name" value="Lac_mal_DH"/>
    <property type="match status" value="1"/>
</dbReference>
<dbReference type="CDD" id="cd05292">
    <property type="entry name" value="LDH_2"/>
    <property type="match status" value="1"/>
</dbReference>
<reference evidence="13" key="1">
    <citation type="submission" date="2017-09" db="EMBL/GenBank/DDBJ databases">
        <title>Metaegenomics of thermophilic ammonia-oxidizing enrichment culture.</title>
        <authorList>
            <person name="Kato S."/>
            <person name="Suzuki K."/>
        </authorList>
    </citation>
    <scope>NUCLEOTIDE SEQUENCE [LARGE SCALE GENOMIC DNA]</scope>
</reference>
<dbReference type="PRINTS" id="PR00086">
    <property type="entry name" value="LLDHDRGNASE"/>
</dbReference>
<feature type="binding site" evidence="9">
    <location>
        <position position="92"/>
    </location>
    <ligand>
        <name>NAD(+)</name>
        <dbReference type="ChEBI" id="CHEBI:57540"/>
    </ligand>
</feature>
<dbReference type="GO" id="GO:0006096">
    <property type="term" value="P:glycolytic process"/>
    <property type="evidence" value="ECO:0007669"/>
    <property type="project" value="UniProtKB-UniRule"/>
</dbReference>
<evidence type="ECO:0000256" key="4">
    <source>
        <dbReference type="ARBA" id="ARBA00023002"/>
    </source>
</evidence>
<keyword evidence="7" id="KW-0021">Allosteric enzyme</keyword>
<dbReference type="GO" id="GO:0004459">
    <property type="term" value="F:L-lactate dehydrogenase (NAD+) activity"/>
    <property type="evidence" value="ECO:0007669"/>
    <property type="project" value="UniProtKB-UniRule"/>
</dbReference>
<feature type="domain" description="Lactate/malate dehydrogenase C-terminal" evidence="11">
    <location>
        <begin position="142"/>
        <end position="305"/>
    </location>
</feature>
<evidence type="ECO:0000256" key="1">
    <source>
        <dbReference type="ARBA" id="ARBA00004843"/>
    </source>
</evidence>
<dbReference type="PANTHER" id="PTHR43128:SF16">
    <property type="entry name" value="L-LACTATE DEHYDROGENASE"/>
    <property type="match status" value="1"/>
</dbReference>
<evidence type="ECO:0000256" key="3">
    <source>
        <dbReference type="ARBA" id="ARBA00012967"/>
    </source>
</evidence>
<dbReference type="InterPro" id="IPR001236">
    <property type="entry name" value="Lactate/malate_DH_N"/>
</dbReference>
<feature type="binding site" evidence="7 9">
    <location>
        <position position="32"/>
    </location>
    <ligand>
        <name>NAD(+)</name>
        <dbReference type="ChEBI" id="CHEBI:57540"/>
    </ligand>
</feature>
<evidence type="ECO:0000313" key="13">
    <source>
        <dbReference type="Proteomes" id="UP000236173"/>
    </source>
</evidence>
<dbReference type="GO" id="GO:0005737">
    <property type="term" value="C:cytoplasm"/>
    <property type="evidence" value="ECO:0007669"/>
    <property type="project" value="UniProtKB-SubCell"/>
</dbReference>
<comment type="catalytic activity">
    <reaction evidence="6 7">
        <text>(S)-lactate + NAD(+) = pyruvate + NADH + H(+)</text>
        <dbReference type="Rhea" id="RHEA:23444"/>
        <dbReference type="ChEBI" id="CHEBI:15361"/>
        <dbReference type="ChEBI" id="CHEBI:15378"/>
        <dbReference type="ChEBI" id="CHEBI:16651"/>
        <dbReference type="ChEBI" id="CHEBI:57540"/>
        <dbReference type="ChEBI" id="CHEBI:57945"/>
        <dbReference type="EC" id="1.1.1.27"/>
    </reaction>
</comment>
<comment type="subcellular location">
    <subcellularLocation>
        <location evidence="7">Cytoplasm</location>
    </subcellularLocation>
</comment>
<evidence type="ECO:0000256" key="7">
    <source>
        <dbReference type="HAMAP-Rule" id="MF_00488"/>
    </source>
</evidence>
<feature type="binding site" evidence="7">
    <location>
        <position position="85"/>
    </location>
    <ligand>
        <name>substrate</name>
    </ligand>
</feature>
<dbReference type="InterPro" id="IPR015955">
    <property type="entry name" value="Lactate_DH/Glyco_Ohase_4_C"/>
</dbReference>
<accession>A0A2H5XBD0</accession>
<dbReference type="Gene3D" id="3.40.50.720">
    <property type="entry name" value="NAD(P)-binding Rossmann-like Domain"/>
    <property type="match status" value="1"/>
</dbReference>
<dbReference type="EMBL" id="BEHT01000011">
    <property type="protein sequence ID" value="GBC98493.1"/>
    <property type="molecule type" value="Genomic_DNA"/>
</dbReference>
<feature type="domain" description="Lactate/malate dehydrogenase N-terminal" evidence="10">
    <location>
        <begin position="1"/>
        <end position="139"/>
    </location>
</feature>
<comment type="subunit">
    <text evidence="7">Homotetramer.</text>
</comment>
<feature type="active site" description="Proton acceptor" evidence="7 8">
    <location>
        <position position="172"/>
    </location>
</feature>
<dbReference type="PANTHER" id="PTHR43128">
    <property type="entry name" value="L-2-HYDROXYCARBOXYLATE DEHYDROGENASE (NAD(P)(+))"/>
    <property type="match status" value="1"/>
</dbReference>
<feature type="binding site" evidence="7">
    <location>
        <position position="62"/>
    </location>
    <ligand>
        <name>NAD(+)</name>
        <dbReference type="ChEBI" id="CHEBI:57540"/>
    </ligand>
</feature>
<dbReference type="InterPro" id="IPR018177">
    <property type="entry name" value="L-lactate_DH_AS"/>
</dbReference>
<dbReference type="AlphaFoldDB" id="A0A2H5XBD0"/>
<evidence type="ECO:0000256" key="6">
    <source>
        <dbReference type="ARBA" id="ARBA00049258"/>
    </source>
</evidence>
<dbReference type="HAMAP" id="MF_00488">
    <property type="entry name" value="Lactate_dehydrog"/>
    <property type="match status" value="1"/>
</dbReference>
<comment type="function">
    <text evidence="7">Catalyzes the conversion of lactate to pyruvate.</text>
</comment>
<dbReference type="NCBIfam" id="NF000824">
    <property type="entry name" value="PRK00066.1"/>
    <property type="match status" value="1"/>
</dbReference>
<evidence type="ECO:0000256" key="2">
    <source>
        <dbReference type="ARBA" id="ARBA00006054"/>
    </source>
</evidence>
<evidence type="ECO:0000313" key="12">
    <source>
        <dbReference type="EMBL" id="GBC98493.1"/>
    </source>
</evidence>
<feature type="binding site" evidence="7">
    <location>
        <position position="165"/>
    </location>
    <ligand>
        <name>beta-D-fructose 1,6-bisphosphate</name>
        <dbReference type="ChEBI" id="CHEBI:32966"/>
        <note>allosteric activator</note>
    </ligand>
</feature>
<comment type="pathway">
    <text evidence="1 7">Fermentation; pyruvate fermentation to lactate; (S)-lactate from pyruvate: step 1/1.</text>
</comment>
<dbReference type="InterPro" id="IPR011304">
    <property type="entry name" value="L-lactate_DH"/>
</dbReference>
<comment type="caution">
    <text evidence="7">Lacks conserved residue(s) required for the propagation of feature annotation.</text>
</comment>
<comment type="similarity">
    <text evidence="2 7">Belongs to the LDH/MDH superfamily. LDH family.</text>
</comment>
<feature type="binding site" evidence="7">
    <location>
        <begin position="145"/>
        <end position="148"/>
    </location>
    <ligand>
        <name>substrate</name>
    </ligand>
</feature>
<dbReference type="InterPro" id="IPR036291">
    <property type="entry name" value="NAD(P)-bd_dom_sf"/>
</dbReference>
<dbReference type="Pfam" id="PF02866">
    <property type="entry name" value="Ldh_1_C"/>
    <property type="match status" value="1"/>
</dbReference>
<keyword evidence="5 7" id="KW-0520">NAD</keyword>
<feature type="binding site" evidence="7">
    <location>
        <position position="150"/>
    </location>
    <ligand>
        <name>beta-D-fructose 1,6-bisphosphate</name>
        <dbReference type="ChEBI" id="CHEBI:32966"/>
        <note>allosteric activator</note>
    </ligand>
</feature>
<dbReference type="SUPFAM" id="SSF56327">
    <property type="entry name" value="LDH C-terminal domain-like"/>
    <property type="match status" value="1"/>
</dbReference>
<feature type="binding site" evidence="7">
    <location>
        <position position="140"/>
    </location>
    <ligand>
        <name>NAD(+)</name>
        <dbReference type="ChEBI" id="CHEBI:57540"/>
    </ligand>
</feature>
<evidence type="ECO:0000259" key="11">
    <source>
        <dbReference type="Pfam" id="PF02866"/>
    </source>
</evidence>
<keyword evidence="7" id="KW-0597">Phosphoprotein</keyword>
<dbReference type="PROSITE" id="PS00064">
    <property type="entry name" value="L_LDH"/>
    <property type="match status" value="1"/>
</dbReference>
<evidence type="ECO:0000256" key="5">
    <source>
        <dbReference type="ARBA" id="ARBA00023027"/>
    </source>
</evidence>
<feature type="binding site" evidence="7 9">
    <location>
        <begin position="115"/>
        <end position="117"/>
    </location>
    <ligand>
        <name>NAD(+)</name>
        <dbReference type="ChEBI" id="CHEBI:57540"/>
    </ligand>
</feature>